<gene>
    <name evidence="8" type="ORF">V6242_16555</name>
</gene>
<evidence type="ECO:0000256" key="1">
    <source>
        <dbReference type="ARBA" id="ARBA00004651"/>
    </source>
</evidence>
<feature type="transmembrane region" description="Helical" evidence="6">
    <location>
        <begin position="72"/>
        <end position="97"/>
    </location>
</feature>
<name>A0ABU9G8E7_9GAMM</name>
<comment type="caution">
    <text evidence="8">The sequence shown here is derived from an EMBL/GenBank/DDBJ whole genome shotgun (WGS) entry which is preliminary data.</text>
</comment>
<evidence type="ECO:0000259" key="7">
    <source>
        <dbReference type="Pfam" id="PF09335"/>
    </source>
</evidence>
<evidence type="ECO:0000256" key="2">
    <source>
        <dbReference type="ARBA" id="ARBA00022475"/>
    </source>
</evidence>
<evidence type="ECO:0000256" key="4">
    <source>
        <dbReference type="ARBA" id="ARBA00022989"/>
    </source>
</evidence>
<comment type="caution">
    <text evidence="6">Lacks conserved residue(s) required for the propagation of feature annotation.</text>
</comment>
<dbReference type="InterPro" id="IPR032816">
    <property type="entry name" value="VTT_dom"/>
</dbReference>
<feature type="transmembrane region" description="Helical" evidence="6">
    <location>
        <begin position="42"/>
        <end position="60"/>
    </location>
</feature>
<keyword evidence="9" id="KW-1185">Reference proteome</keyword>
<sequence length="223" mass="24032">MKWVKLALVCVFAGLLFSGVLNPILAHISDKSWLSGYLTDKGYVGYSLIVLASFALVAAGGPKQVVAFVFGYVYGPIVGTVVTLLVCLVAALANYMVARVLLTHTLARFFPLRMNKFNQFASRAPFMKILMLRLLPVGSNLVTNLLSGSVGVPVWAFITASAIGYLPQTLIFALVGHGINGADHAMIYTSIGLSLLSFILTALIYRDHLKHKLSTLQVEGKAS</sequence>
<dbReference type="PANTHER" id="PTHR12677:SF59">
    <property type="entry name" value="GOLGI APPARATUS MEMBRANE PROTEIN TVP38-RELATED"/>
    <property type="match status" value="1"/>
</dbReference>
<accession>A0ABU9G8E7</accession>
<evidence type="ECO:0000256" key="5">
    <source>
        <dbReference type="ARBA" id="ARBA00023136"/>
    </source>
</evidence>
<feature type="transmembrane region" description="Helical" evidence="6">
    <location>
        <begin position="185"/>
        <end position="205"/>
    </location>
</feature>
<comment type="subcellular location">
    <subcellularLocation>
        <location evidence="1 6">Cell membrane</location>
        <topology evidence="1 6">Multi-pass membrane protein</topology>
    </subcellularLocation>
</comment>
<dbReference type="PANTHER" id="PTHR12677">
    <property type="entry name" value="GOLGI APPARATUS MEMBRANE PROTEIN TVP38-RELATED"/>
    <property type="match status" value="1"/>
</dbReference>
<proteinExistence type="inferred from homology"/>
<evidence type="ECO:0000256" key="6">
    <source>
        <dbReference type="RuleBase" id="RU366058"/>
    </source>
</evidence>
<evidence type="ECO:0000256" key="3">
    <source>
        <dbReference type="ARBA" id="ARBA00022692"/>
    </source>
</evidence>
<reference evidence="8 9" key="1">
    <citation type="submission" date="2024-02" db="EMBL/GenBank/DDBJ databases">
        <title>Bacteria isolated from the canopy kelp, Nereocystis luetkeana.</title>
        <authorList>
            <person name="Pfister C.A."/>
            <person name="Younker I.T."/>
            <person name="Light S.H."/>
        </authorList>
    </citation>
    <scope>NUCLEOTIDE SEQUENCE [LARGE SCALE GENOMIC DNA]</scope>
    <source>
        <strain evidence="8 9">TI.4.07</strain>
    </source>
</reference>
<organism evidence="8 9">
    <name type="scientific">Marinomonas arenicola</name>
    <dbReference type="NCBI Taxonomy" id="569601"/>
    <lineage>
        <taxon>Bacteria</taxon>
        <taxon>Pseudomonadati</taxon>
        <taxon>Pseudomonadota</taxon>
        <taxon>Gammaproteobacteria</taxon>
        <taxon>Oceanospirillales</taxon>
        <taxon>Oceanospirillaceae</taxon>
        <taxon>Marinomonas</taxon>
    </lineage>
</organism>
<protein>
    <recommendedName>
        <fullName evidence="6">TVP38/TMEM64 family membrane protein</fullName>
    </recommendedName>
</protein>
<feature type="transmembrane region" description="Helical" evidence="6">
    <location>
        <begin position="142"/>
        <end position="165"/>
    </location>
</feature>
<comment type="similarity">
    <text evidence="6">Belongs to the TVP38/TMEM64 family.</text>
</comment>
<feature type="domain" description="VTT" evidence="7">
    <location>
        <begin position="62"/>
        <end position="177"/>
    </location>
</feature>
<evidence type="ECO:0000313" key="9">
    <source>
        <dbReference type="Proteomes" id="UP001379949"/>
    </source>
</evidence>
<keyword evidence="2 6" id="KW-1003">Cell membrane</keyword>
<evidence type="ECO:0000313" key="8">
    <source>
        <dbReference type="EMBL" id="MEL0614766.1"/>
    </source>
</evidence>
<dbReference type="EMBL" id="JBAKAR010000019">
    <property type="protein sequence ID" value="MEL0614766.1"/>
    <property type="molecule type" value="Genomic_DNA"/>
</dbReference>
<keyword evidence="5 6" id="KW-0472">Membrane</keyword>
<dbReference type="Proteomes" id="UP001379949">
    <property type="component" value="Unassembled WGS sequence"/>
</dbReference>
<dbReference type="Pfam" id="PF09335">
    <property type="entry name" value="VTT_dom"/>
    <property type="match status" value="1"/>
</dbReference>
<keyword evidence="4 6" id="KW-1133">Transmembrane helix</keyword>
<keyword evidence="3 6" id="KW-0812">Transmembrane</keyword>
<dbReference type="RefSeq" id="WP_341568049.1">
    <property type="nucleotide sequence ID" value="NZ_JBAKAR010000019.1"/>
</dbReference>
<dbReference type="InterPro" id="IPR015414">
    <property type="entry name" value="TMEM64"/>
</dbReference>